<accession>A0A151QZ78</accession>
<reference evidence="1" key="1">
    <citation type="journal article" date="2012" name="Nat. Biotechnol.">
        <title>Draft genome sequence of pigeonpea (Cajanus cajan), an orphan legume crop of resource-poor farmers.</title>
        <authorList>
            <person name="Varshney R.K."/>
            <person name="Chen W."/>
            <person name="Li Y."/>
            <person name="Bharti A.K."/>
            <person name="Saxena R.K."/>
            <person name="Schlueter J.A."/>
            <person name="Donoghue M.T."/>
            <person name="Azam S."/>
            <person name="Fan G."/>
            <person name="Whaley A.M."/>
            <person name="Farmer A.D."/>
            <person name="Sheridan J."/>
            <person name="Iwata A."/>
            <person name="Tuteja R."/>
            <person name="Penmetsa R.V."/>
            <person name="Wu W."/>
            <person name="Upadhyaya H.D."/>
            <person name="Yang S.P."/>
            <person name="Shah T."/>
            <person name="Saxena K.B."/>
            <person name="Michael T."/>
            <person name="McCombie W.R."/>
            <person name="Yang B."/>
            <person name="Zhang G."/>
            <person name="Yang H."/>
            <person name="Wang J."/>
            <person name="Spillane C."/>
            <person name="Cook D.R."/>
            <person name="May G.D."/>
            <person name="Xu X."/>
            <person name="Jackson S.A."/>
        </authorList>
    </citation>
    <scope>NUCLEOTIDE SEQUENCE [LARGE SCALE GENOMIC DNA]</scope>
</reference>
<gene>
    <name evidence="1" type="ORF">KK1_043331</name>
</gene>
<dbReference type="Gramene" id="C.cajan_42531.t">
    <property type="protein sequence ID" value="C.cajan_42531.t"/>
    <property type="gene ID" value="C.cajan_42531"/>
</dbReference>
<sequence length="589" mass="66489">MQHAEATIKGFRLQRHIDGATSIPEKFLTTDDERKGSVNTAFKNYEQQDNLLKSWLLESMDSQFKIRMVGCVWSHQIWHALKVYFASQMRARVKQLKIQLRNIKKTGSIAEYLVQVKQIVETLAAIGAPLSVEDHIDAIFDGLDEDYDGFITSWQRIQCQLCGKLGHSAYHCWSRFDENLPDPKTTQHNTTDAVIQEPLHQAMIATSATQSSLDDTWYPDTGATNHFTNDLSNLMIKTPFVGSEKVAVGNENSCFFEFHSTDCFVKSQGSRKLLLQGKLKDGLYAFENLQIVHPNNDFPISALYSSTTCNSLPIWHSRLGHCANKIVKHVLKQCNISVPLHDNATVCGSCCLPLSVEDHIDAIFDGLDEDYDGFITSCITRTEAYTVAEIEALLMHQEERLERHKQRESLTPQANIAQSQHKKVYLYGHSRLGHCANKIVKHVLKQCNISVPLHDNATVCGSCCLGKMHKSSFPISETVYTEPLQLGGSISKYKARLVARGYTQQHVVMLTANLVMHSKTKHFELDLWFVREKVAKGEINVKHVPTQFQIADLLTKAPSSNQFLTLRTKLNVHSLRTLSLRGGVRVRLI</sequence>
<organism evidence="1 2">
    <name type="scientific">Cajanus cajan</name>
    <name type="common">Pigeon pea</name>
    <name type="synonym">Cajanus indicus</name>
    <dbReference type="NCBI Taxonomy" id="3821"/>
    <lineage>
        <taxon>Eukaryota</taxon>
        <taxon>Viridiplantae</taxon>
        <taxon>Streptophyta</taxon>
        <taxon>Embryophyta</taxon>
        <taxon>Tracheophyta</taxon>
        <taxon>Spermatophyta</taxon>
        <taxon>Magnoliopsida</taxon>
        <taxon>eudicotyledons</taxon>
        <taxon>Gunneridae</taxon>
        <taxon>Pentapetalae</taxon>
        <taxon>rosids</taxon>
        <taxon>fabids</taxon>
        <taxon>Fabales</taxon>
        <taxon>Fabaceae</taxon>
        <taxon>Papilionoideae</taxon>
        <taxon>50 kb inversion clade</taxon>
        <taxon>NPAAA clade</taxon>
        <taxon>indigoferoid/millettioid clade</taxon>
        <taxon>Phaseoleae</taxon>
        <taxon>Cajanus</taxon>
    </lineage>
</organism>
<dbReference type="CDD" id="cd09272">
    <property type="entry name" value="RNase_HI_RT_Ty1"/>
    <property type="match status" value="1"/>
</dbReference>
<keyword evidence="2" id="KW-1185">Reference proteome</keyword>
<evidence type="ECO:0000313" key="1">
    <source>
        <dbReference type="EMBL" id="KYP35620.1"/>
    </source>
</evidence>
<dbReference type="Proteomes" id="UP000075243">
    <property type="component" value="Unassembled WGS sequence"/>
</dbReference>
<proteinExistence type="predicted"/>
<dbReference type="EMBL" id="KQ484344">
    <property type="protein sequence ID" value="KYP35620.1"/>
    <property type="molecule type" value="Genomic_DNA"/>
</dbReference>
<dbReference type="AlphaFoldDB" id="A0A151QZ78"/>
<evidence type="ECO:0000313" key="2">
    <source>
        <dbReference type="Proteomes" id="UP000075243"/>
    </source>
</evidence>
<protein>
    <submittedName>
        <fullName evidence="1">Uncharacterized protein</fullName>
    </submittedName>
</protein>
<dbReference type="PANTHER" id="PTHR47481">
    <property type="match status" value="1"/>
</dbReference>
<name>A0A151QZ78_CAJCA</name>
<dbReference type="Pfam" id="PF14223">
    <property type="entry name" value="Retrotran_gag_2"/>
    <property type="match status" value="1"/>
</dbReference>
<dbReference type="PANTHER" id="PTHR47481:SF31">
    <property type="entry name" value="OS01G0873500 PROTEIN"/>
    <property type="match status" value="1"/>
</dbReference>